<dbReference type="AlphaFoldDB" id="A0A7Y2K2U2"/>
<organism evidence="1 2">
    <name type="scientific">Telluria aromaticivorans</name>
    <dbReference type="NCBI Taxonomy" id="2725995"/>
    <lineage>
        <taxon>Bacteria</taxon>
        <taxon>Pseudomonadati</taxon>
        <taxon>Pseudomonadota</taxon>
        <taxon>Betaproteobacteria</taxon>
        <taxon>Burkholderiales</taxon>
        <taxon>Oxalobacteraceae</taxon>
        <taxon>Telluria group</taxon>
        <taxon>Telluria</taxon>
    </lineage>
</organism>
<dbReference type="EMBL" id="JABAIV010000008">
    <property type="protein sequence ID" value="NNG25128.1"/>
    <property type="molecule type" value="Genomic_DNA"/>
</dbReference>
<accession>A0A7Y2K2U2</accession>
<evidence type="ECO:0000313" key="1">
    <source>
        <dbReference type="EMBL" id="NNG25128.1"/>
    </source>
</evidence>
<sequence>MRLPILFFCLPWLRTRTDKPVECPKFYPSEDTVLAEVPYRHQGIGMVPKAWLQGASAYLGEFNCRTELQGLRKDVKEDSMCSTGFRRGAEGAGLHLRDRRHCVVGAARQQFHLLALRVQLRLGLQCLAVKLCGAIWIVWGEEKRISVVFHWSG</sequence>
<reference evidence="1 2" key="1">
    <citation type="submission" date="2020-04" db="EMBL/GenBank/DDBJ databases">
        <title>Massilia sp. nov., a cold adapted bacteria isolated from Arctic soil.</title>
        <authorList>
            <person name="Son J."/>
            <person name="Ka J.-O."/>
        </authorList>
    </citation>
    <scope>NUCLEOTIDE SEQUENCE [LARGE SCALE GENOMIC DNA]</scope>
    <source>
        <strain evidence="1 2">ML15P13</strain>
    </source>
</reference>
<dbReference type="RefSeq" id="WP_171087487.1">
    <property type="nucleotide sequence ID" value="NZ_JABAIV010000008.1"/>
</dbReference>
<gene>
    <name evidence="1" type="ORF">HGB41_19270</name>
</gene>
<comment type="caution">
    <text evidence="1">The sequence shown here is derived from an EMBL/GenBank/DDBJ whole genome shotgun (WGS) entry which is preliminary data.</text>
</comment>
<evidence type="ECO:0000313" key="2">
    <source>
        <dbReference type="Proteomes" id="UP000533905"/>
    </source>
</evidence>
<name>A0A7Y2K2U2_9BURK</name>
<dbReference type="Proteomes" id="UP000533905">
    <property type="component" value="Unassembled WGS sequence"/>
</dbReference>
<keyword evidence="2" id="KW-1185">Reference proteome</keyword>
<protein>
    <submittedName>
        <fullName evidence="1">Uncharacterized protein</fullName>
    </submittedName>
</protein>
<proteinExistence type="predicted"/>